<comment type="caution">
    <text evidence="1">The sequence shown here is derived from an EMBL/GenBank/DDBJ whole genome shotgun (WGS) entry which is preliminary data.</text>
</comment>
<proteinExistence type="predicted"/>
<evidence type="ECO:0000313" key="1">
    <source>
        <dbReference type="EMBL" id="KAJ0051514.1"/>
    </source>
</evidence>
<name>A0ACC0ZI28_9ROSI</name>
<reference evidence="2" key="1">
    <citation type="journal article" date="2023" name="G3 (Bethesda)">
        <title>Genome assembly and association tests identify interacting loci associated with vigor, precocity, and sex in interspecific pistachio rootstocks.</title>
        <authorList>
            <person name="Palmer W."/>
            <person name="Jacygrad E."/>
            <person name="Sagayaradj S."/>
            <person name="Cavanaugh K."/>
            <person name="Han R."/>
            <person name="Bertier L."/>
            <person name="Beede B."/>
            <person name="Kafkas S."/>
            <person name="Golino D."/>
            <person name="Preece J."/>
            <person name="Michelmore R."/>
        </authorList>
    </citation>
    <scope>NUCLEOTIDE SEQUENCE [LARGE SCALE GENOMIC DNA]</scope>
</reference>
<organism evidence="1 2">
    <name type="scientific">Pistacia integerrima</name>
    <dbReference type="NCBI Taxonomy" id="434235"/>
    <lineage>
        <taxon>Eukaryota</taxon>
        <taxon>Viridiplantae</taxon>
        <taxon>Streptophyta</taxon>
        <taxon>Embryophyta</taxon>
        <taxon>Tracheophyta</taxon>
        <taxon>Spermatophyta</taxon>
        <taxon>Magnoliopsida</taxon>
        <taxon>eudicotyledons</taxon>
        <taxon>Gunneridae</taxon>
        <taxon>Pentapetalae</taxon>
        <taxon>rosids</taxon>
        <taxon>malvids</taxon>
        <taxon>Sapindales</taxon>
        <taxon>Anacardiaceae</taxon>
        <taxon>Pistacia</taxon>
    </lineage>
</organism>
<evidence type="ECO:0000313" key="2">
    <source>
        <dbReference type="Proteomes" id="UP001163603"/>
    </source>
</evidence>
<sequence length="706" mass="78415">MAGKEIKKQAFSSPLLKSREMEEDNSRDAPQATPCWRKQVDDNLKRLHSLCFGADHFLQKRDYSSARLLSLQLLGFLESQSLSEDDEVLTRPIHRDAVAKLDVARRALVPDSDRRAFEQAGRVPGRAFSLKGDIDIEKIKQSKYFRVNVQRYNERATSELGGQSDRQEKLIGKESKVMTQAKLTSLYGNITKANNGSYKSGLGSRSKSSEDCVIVEKACSNSNLSKGHGLSKFVNLEEEERGHRNTLGMKRAHVEISSPRNDSVKSPSSAEIVNNDASSNGFVTARTKLEMDVRQRRGQVGSSNASESPQNESSPSIRGYGVKSYGVSRRGVRGNFVPPIRSNGSNVGNMTSRAAGKNDDALDDSTKACLEMLCGPDGELPEKLRNLEPRLIEHVSNEIMDQDPNVRWDDIAGLEHAKKCVMEMVIWPLLRPDIFKGCRSPGKGLLLFGPPGTGKTMIGKAIAGEAKATFFYISSSSLTSKWASVISLALVCDYSLTRFSDIGEGEKLVRALFGVASCRQPAVIFVDEIDSLLSQRKSEGEHESSRRLKTQFLIEMEGFDSGSEQILLIGATNRPQELDEAARRRLTKRLYIPLPSSESRAWIIRNLLEKDGLFKLSEEDINSICKLTEGCYSGSDMKNLVKDASMGPLREALRQGIEITKLQKEDLRPVTLPDFEYALQEVRPSVSLNELGTYEEWNKQFGSLSL</sequence>
<dbReference type="EMBL" id="CM047736">
    <property type="protein sequence ID" value="KAJ0051514.1"/>
    <property type="molecule type" value="Genomic_DNA"/>
</dbReference>
<dbReference type="Proteomes" id="UP001163603">
    <property type="component" value="Chromosome 1"/>
</dbReference>
<gene>
    <name evidence="1" type="ORF">Pint_02994</name>
</gene>
<accession>A0ACC0ZI28</accession>
<protein>
    <submittedName>
        <fullName evidence="1">Uncharacterized protein</fullName>
    </submittedName>
</protein>
<keyword evidence="2" id="KW-1185">Reference proteome</keyword>